<dbReference type="GO" id="GO:0030288">
    <property type="term" value="C:outer membrane-bounded periplasmic space"/>
    <property type="evidence" value="ECO:0007669"/>
    <property type="project" value="TreeGrafter"/>
</dbReference>
<dbReference type="PROSITE" id="PS50983">
    <property type="entry name" value="FE_B12_PBP"/>
    <property type="match status" value="1"/>
</dbReference>
<comment type="similarity">
    <text evidence="2">Belongs to the bacterial solute-binding protein 8 family.</text>
</comment>
<gene>
    <name evidence="12" type="ORF">FHS16_001495</name>
</gene>
<dbReference type="AlphaFoldDB" id="A0A7W5G9Z0"/>
<keyword evidence="13" id="KW-1185">Reference proteome</keyword>
<dbReference type="CDD" id="cd01146">
    <property type="entry name" value="FhuD"/>
    <property type="match status" value="1"/>
</dbReference>
<dbReference type="SUPFAM" id="SSF53807">
    <property type="entry name" value="Helical backbone' metal receptor"/>
    <property type="match status" value="1"/>
</dbReference>
<keyword evidence="8" id="KW-0175">Coiled coil</keyword>
<dbReference type="Pfam" id="PF01497">
    <property type="entry name" value="Peripla_BP_2"/>
    <property type="match status" value="1"/>
</dbReference>
<evidence type="ECO:0000259" key="10">
    <source>
        <dbReference type="PROSITE" id="PS01124"/>
    </source>
</evidence>
<evidence type="ECO:0000256" key="4">
    <source>
        <dbReference type="ARBA" id="ARBA00022729"/>
    </source>
</evidence>
<evidence type="ECO:0000256" key="5">
    <source>
        <dbReference type="ARBA" id="ARBA00023015"/>
    </source>
</evidence>
<feature type="compositionally biased region" description="Polar residues" evidence="9">
    <location>
        <begin position="355"/>
        <end position="370"/>
    </location>
</feature>
<comment type="subcellular location">
    <subcellularLocation>
        <location evidence="1">Cell envelope</location>
    </subcellularLocation>
</comment>
<dbReference type="GO" id="GO:0043565">
    <property type="term" value="F:sequence-specific DNA binding"/>
    <property type="evidence" value="ECO:0007669"/>
    <property type="project" value="InterPro"/>
</dbReference>
<reference evidence="12 13" key="1">
    <citation type="submission" date="2020-08" db="EMBL/GenBank/DDBJ databases">
        <title>Genomic Encyclopedia of Type Strains, Phase III (KMG-III): the genomes of soil and plant-associated and newly described type strains.</title>
        <authorList>
            <person name="Whitman W."/>
        </authorList>
    </citation>
    <scope>NUCLEOTIDE SEQUENCE [LARGE SCALE GENOMIC DNA]</scope>
    <source>
        <strain evidence="12 13">CECT 8234</strain>
    </source>
</reference>
<evidence type="ECO:0000256" key="2">
    <source>
        <dbReference type="ARBA" id="ARBA00008814"/>
    </source>
</evidence>
<organism evidence="12 13">
    <name type="scientific">Paenibacillus endophyticus</name>
    <dbReference type="NCBI Taxonomy" id="1294268"/>
    <lineage>
        <taxon>Bacteria</taxon>
        <taxon>Bacillati</taxon>
        <taxon>Bacillota</taxon>
        <taxon>Bacilli</taxon>
        <taxon>Bacillales</taxon>
        <taxon>Paenibacillaceae</taxon>
        <taxon>Paenibacillus</taxon>
    </lineage>
</organism>
<dbReference type="Proteomes" id="UP000518605">
    <property type="component" value="Unassembled WGS sequence"/>
</dbReference>
<dbReference type="PROSITE" id="PS00041">
    <property type="entry name" value="HTH_ARAC_FAMILY_1"/>
    <property type="match status" value="1"/>
</dbReference>
<evidence type="ECO:0000259" key="11">
    <source>
        <dbReference type="PROSITE" id="PS50983"/>
    </source>
</evidence>
<keyword evidence="6" id="KW-0238">DNA-binding</keyword>
<evidence type="ECO:0000256" key="7">
    <source>
        <dbReference type="ARBA" id="ARBA00023163"/>
    </source>
</evidence>
<evidence type="ECO:0000256" key="1">
    <source>
        <dbReference type="ARBA" id="ARBA00004196"/>
    </source>
</evidence>
<keyword evidence="5" id="KW-0805">Transcription regulation</keyword>
<dbReference type="SUPFAM" id="SSF46689">
    <property type="entry name" value="Homeodomain-like"/>
    <property type="match status" value="2"/>
</dbReference>
<evidence type="ECO:0000256" key="6">
    <source>
        <dbReference type="ARBA" id="ARBA00023125"/>
    </source>
</evidence>
<dbReference type="Gene3D" id="1.10.10.60">
    <property type="entry name" value="Homeodomain-like"/>
    <property type="match status" value="1"/>
</dbReference>
<feature type="region of interest" description="Disordered" evidence="9">
    <location>
        <begin position="347"/>
        <end position="370"/>
    </location>
</feature>
<dbReference type="InterPro" id="IPR009057">
    <property type="entry name" value="Homeodomain-like_sf"/>
</dbReference>
<sequence>MMTLLEQLPLWNHAAIRVLDIRRSILQASESVQGFRLPASAFLFAVNGEARILIDGIEHLADRCYVCHAGKGATMDIIQVEEPFDYYFIFYKAALVLPSRKELLHVFKSNNPFHMQYGFAPAYPLGLLTRIEQMHAYWLLDGELERFHVRALFHQLVYDLLQQLHAREGTAAIQPDYVRQTIRFLEEHYAEAISVQDLALAMRCNERKLQRLFKAKLRIGPMEYLIQVRMNHAQAMLLNTNVPLKTIAESVGYGDSYYFSRAFKKHCGVSPLYFRQNRRISASYMSRYSIGSANNVSYNNDCDNHYQQVDGGVFGMNRSKRSVLAVSLMLSVILLLSACSTGNSVGNNSGGASPTAASTNVSSNTNAAPTSQPAYPVVIKHMKGEETLEQHPLKIAVLDTKFVDQLVTLNEQPAGSVKAAADKSDFPAYLMDKLTDVKVLGTRDEPNLEAITAMEPDLIICTEFQEEVYESLSKIAPTIMLDFNEDWRDTLATFGKIVGKSEEASDVLEQYNEKTTKLKAELKAKLGEQTVALIRPRDEGIRIHTPSHRAASILYNDLGLSAPQQVLEEKDTAYQVPLEALPGVGADHYFLVQDDMFKAIVEEFQQTETWKNVEAVKNNQIYDVDSNVWIAYYGPIAINMVVDRVAEVFLGTP</sequence>
<evidence type="ECO:0000313" key="12">
    <source>
        <dbReference type="EMBL" id="MBB3151452.1"/>
    </source>
</evidence>
<dbReference type="InterPro" id="IPR018060">
    <property type="entry name" value="HTH_AraC"/>
</dbReference>
<comment type="caution">
    <text evidence="12">The sequence shown here is derived from an EMBL/GenBank/DDBJ whole genome shotgun (WGS) entry which is preliminary data.</text>
</comment>
<dbReference type="EMBL" id="JACHXW010000003">
    <property type="protein sequence ID" value="MBB3151452.1"/>
    <property type="molecule type" value="Genomic_DNA"/>
</dbReference>
<dbReference type="Pfam" id="PF12833">
    <property type="entry name" value="HTH_18"/>
    <property type="match status" value="1"/>
</dbReference>
<dbReference type="PANTHER" id="PTHR30532">
    <property type="entry name" value="IRON III DICITRATE-BINDING PERIPLASMIC PROTEIN"/>
    <property type="match status" value="1"/>
</dbReference>
<feature type="domain" description="HTH araC/xylS-type" evidence="10">
    <location>
        <begin position="179"/>
        <end position="277"/>
    </location>
</feature>
<keyword evidence="4" id="KW-0732">Signal</keyword>
<dbReference type="InterPro" id="IPR018062">
    <property type="entry name" value="HTH_AraC-typ_CS"/>
</dbReference>
<dbReference type="PROSITE" id="PS01124">
    <property type="entry name" value="HTH_ARAC_FAMILY_2"/>
    <property type="match status" value="1"/>
</dbReference>
<evidence type="ECO:0000313" key="13">
    <source>
        <dbReference type="Proteomes" id="UP000518605"/>
    </source>
</evidence>
<keyword evidence="3" id="KW-0813">Transport</keyword>
<dbReference type="SMART" id="SM00342">
    <property type="entry name" value="HTH_ARAC"/>
    <property type="match status" value="1"/>
</dbReference>
<proteinExistence type="inferred from homology"/>
<evidence type="ECO:0000256" key="8">
    <source>
        <dbReference type="SAM" id="Coils"/>
    </source>
</evidence>
<dbReference type="PANTHER" id="PTHR30532:SF29">
    <property type="entry name" value="FE(3+) DICITRATE-BINDING PERIPLASMIC PROTEIN"/>
    <property type="match status" value="1"/>
</dbReference>
<dbReference type="InterPro" id="IPR002491">
    <property type="entry name" value="ABC_transptr_periplasmic_BD"/>
</dbReference>
<feature type="coiled-coil region" evidence="8">
    <location>
        <begin position="501"/>
        <end position="528"/>
    </location>
</feature>
<dbReference type="RefSeq" id="WP_246431643.1">
    <property type="nucleotide sequence ID" value="NZ_CBCSLB010000002.1"/>
</dbReference>
<dbReference type="GO" id="GO:1901678">
    <property type="term" value="P:iron coordination entity transport"/>
    <property type="evidence" value="ECO:0007669"/>
    <property type="project" value="UniProtKB-ARBA"/>
</dbReference>
<accession>A0A7W5G9Z0</accession>
<protein>
    <submittedName>
        <fullName evidence="12">Iron complex transport system substrate-binding protein</fullName>
    </submittedName>
</protein>
<feature type="domain" description="Fe/B12 periplasmic-binding" evidence="11">
    <location>
        <begin position="394"/>
        <end position="653"/>
    </location>
</feature>
<dbReference type="Gene3D" id="3.40.50.1980">
    <property type="entry name" value="Nitrogenase molybdenum iron protein domain"/>
    <property type="match status" value="2"/>
</dbReference>
<evidence type="ECO:0000256" key="3">
    <source>
        <dbReference type="ARBA" id="ARBA00022448"/>
    </source>
</evidence>
<keyword evidence="7" id="KW-0804">Transcription</keyword>
<dbReference type="GO" id="GO:0003700">
    <property type="term" value="F:DNA-binding transcription factor activity"/>
    <property type="evidence" value="ECO:0007669"/>
    <property type="project" value="InterPro"/>
</dbReference>
<dbReference type="InterPro" id="IPR051313">
    <property type="entry name" value="Bact_iron-sidero_bind"/>
</dbReference>
<evidence type="ECO:0000256" key="9">
    <source>
        <dbReference type="SAM" id="MobiDB-lite"/>
    </source>
</evidence>
<name>A0A7W5G9Z0_9BACL</name>